<dbReference type="PANTHER" id="PTHR42754:SF1">
    <property type="entry name" value="LIPOPROTEIN"/>
    <property type="match status" value="1"/>
</dbReference>
<evidence type="ECO:0000259" key="2">
    <source>
        <dbReference type="PROSITE" id="PS50093"/>
    </source>
</evidence>
<keyword evidence="1" id="KW-0812">Transmembrane</keyword>
<dbReference type="STRING" id="400092.PKOR_15160"/>
<dbReference type="PROSITE" id="PS50093">
    <property type="entry name" value="PKD"/>
    <property type="match status" value="1"/>
</dbReference>
<evidence type="ECO:0000256" key="1">
    <source>
        <dbReference type="SAM" id="Phobius"/>
    </source>
</evidence>
<dbReference type="PANTHER" id="PTHR42754">
    <property type="entry name" value="ENDOGLUCANASE"/>
    <property type="match status" value="1"/>
</dbReference>
<dbReference type="PATRIC" id="fig|400092.3.peg.3304"/>
<feature type="domain" description="PKD" evidence="2">
    <location>
        <begin position="478"/>
        <end position="520"/>
    </location>
</feature>
<proteinExistence type="predicted"/>
<gene>
    <name evidence="3" type="ORF">PKOR_15160</name>
</gene>
<dbReference type="InterPro" id="IPR013783">
    <property type="entry name" value="Ig-like_fold"/>
</dbReference>
<feature type="transmembrane region" description="Helical" evidence="1">
    <location>
        <begin position="20"/>
        <end position="38"/>
    </location>
</feature>
<sequence>MKHLYKGTAATKRSFSCLRLIFTTVFSFFICFQGYAQLEREWMHTYRQAGGNVKMKAGPDNQLVILSSGINAVGFEDRRLTKLSTEGEVVWQEHLDGNVMDLLLDQNGDAYVLGTTVSKFSAAGELLWQFNLQELGLSPKSFASDTGGNLYVAGRSADDEAALLKLNEEGEQVWQKTYTLGTALFNHQPLAIGAGGEIYLAGTEQENGSIRVIRLLKINAETGAEEFRKKYGHPDRRAHYEVNKLLADATGNIYLAGQVMALNIGHTSLLAIKLSSEGDVLWEQVSSFENRDYFADAMLGPDEGLFMMSSSQLRTGYMSFVVAKYNSEGELLWNHTFDQPVGYSSYGGAWIALPSGGLAVTGAYSPSPGGIGEGSVLLQYDQQGNEVYSEDFGQTNLEANRALALDNAGSLYLAGAQRLVAGSPTSELTVLKYSLPADCNTPVHVQLYLPPHPMQVGQQVRTTADFGDFILTEDTGIRWVWGDGSSPSVSYTAFGTSRITGEHTYTQAGIFRVGLDFSESCLMPEQDDYQQWTVIYDPGAGTVRGAGWLSSTVQPTSSLAGRDLFAFNVRYRNSKASTPTGQTLLLFGSRVFLSTSIDWLVVRGDQAVWHGEGSLNGKGKYKFIASAADAGGRGAHDPDDRLRIRIWDSMTGSVLYDNYSTGPDIYDMSEVGPSIAGGQVIINQHKQTLALSQQRAVEPLSGEEVKVYPNPFSEKAVLEFSIPTGAYQVSLYDAKGSLVKVLLHGEQARAERREVEVDGTSLTAGLYFARIVTEQGTQTVKLVLDK</sequence>
<protein>
    <recommendedName>
        <fullName evidence="2">PKD domain-containing protein</fullName>
    </recommendedName>
</protein>
<organism evidence="3 4">
    <name type="scientific">Pontibacter korlensis</name>
    <dbReference type="NCBI Taxonomy" id="400092"/>
    <lineage>
        <taxon>Bacteria</taxon>
        <taxon>Pseudomonadati</taxon>
        <taxon>Bacteroidota</taxon>
        <taxon>Cytophagia</taxon>
        <taxon>Cytophagales</taxon>
        <taxon>Hymenobacteraceae</taxon>
        <taxon>Pontibacter</taxon>
    </lineage>
</organism>
<keyword evidence="4" id="KW-1185">Reference proteome</keyword>
<dbReference type="HOGENOM" id="CLU_350856_0_0_10"/>
<dbReference type="InterPro" id="IPR011047">
    <property type="entry name" value="Quinoprotein_ADH-like_sf"/>
</dbReference>
<keyword evidence="1" id="KW-1133">Transmembrane helix</keyword>
<dbReference type="InterPro" id="IPR000601">
    <property type="entry name" value="PKD_dom"/>
</dbReference>
<name>A0A0E3UXE2_9BACT</name>
<dbReference type="Proteomes" id="UP000033109">
    <property type="component" value="Chromosome"/>
</dbReference>
<dbReference type="InterPro" id="IPR026444">
    <property type="entry name" value="Secre_tail"/>
</dbReference>
<dbReference type="InterPro" id="IPR002372">
    <property type="entry name" value="PQQ_rpt_dom"/>
</dbReference>
<reference evidence="3 4" key="1">
    <citation type="journal article" date="2015" name="Sci. Rep.">
        <title>Unraveling adaptation of Pontibacter korlensis to radiation and infertility in desert through complete genome and comparative transcriptomic analysis.</title>
        <authorList>
            <person name="Dai J."/>
            <person name="Dai W."/>
            <person name="Qiu C."/>
            <person name="Yang Z."/>
            <person name="Zhang Y."/>
            <person name="Zhou M."/>
            <person name="Zhang L."/>
            <person name="Fang C."/>
            <person name="Gao Q."/>
            <person name="Yang Q."/>
            <person name="Li X."/>
            <person name="Wang Z."/>
            <person name="Wang Z."/>
            <person name="Jia Z."/>
            <person name="Chen X."/>
        </authorList>
    </citation>
    <scope>NUCLEOTIDE SEQUENCE [LARGE SCALE GENOMIC DNA]</scope>
    <source>
        <strain evidence="3 4">X14-1T</strain>
    </source>
</reference>
<dbReference type="SUPFAM" id="SSF50998">
    <property type="entry name" value="Quinoprotein alcohol dehydrogenase-like"/>
    <property type="match status" value="1"/>
</dbReference>
<dbReference type="KEGG" id="pko:PKOR_15160"/>
<dbReference type="NCBIfam" id="TIGR04183">
    <property type="entry name" value="Por_Secre_tail"/>
    <property type="match status" value="1"/>
</dbReference>
<dbReference type="Gene3D" id="2.130.10.10">
    <property type="entry name" value="YVTN repeat-like/Quinoprotein amine dehydrogenase"/>
    <property type="match status" value="1"/>
</dbReference>
<keyword evidence="1" id="KW-0472">Membrane</keyword>
<dbReference type="AlphaFoldDB" id="A0A0E3UXE2"/>
<evidence type="ECO:0000313" key="3">
    <source>
        <dbReference type="EMBL" id="AKD04182.1"/>
    </source>
</evidence>
<dbReference type="Pfam" id="PF18962">
    <property type="entry name" value="Por_Secre_tail"/>
    <property type="match status" value="1"/>
</dbReference>
<accession>A0A0E3UXE2</accession>
<dbReference type="InterPro" id="IPR015943">
    <property type="entry name" value="WD40/YVTN_repeat-like_dom_sf"/>
</dbReference>
<dbReference type="RefSeq" id="WP_046311823.1">
    <property type="nucleotide sequence ID" value="NZ_CBCSCY010000014.1"/>
</dbReference>
<evidence type="ECO:0000313" key="4">
    <source>
        <dbReference type="Proteomes" id="UP000033109"/>
    </source>
</evidence>
<dbReference type="Pfam" id="PF13360">
    <property type="entry name" value="PQQ_2"/>
    <property type="match status" value="1"/>
</dbReference>
<dbReference type="OrthoDB" id="9811934at2"/>
<dbReference type="EMBL" id="CP009621">
    <property type="protein sequence ID" value="AKD04182.1"/>
    <property type="molecule type" value="Genomic_DNA"/>
</dbReference>
<dbReference type="Gene3D" id="2.60.40.10">
    <property type="entry name" value="Immunoglobulins"/>
    <property type="match status" value="1"/>
</dbReference>